<organism evidence="2 3">
    <name type="scientific">Cylindrotheca closterium</name>
    <dbReference type="NCBI Taxonomy" id="2856"/>
    <lineage>
        <taxon>Eukaryota</taxon>
        <taxon>Sar</taxon>
        <taxon>Stramenopiles</taxon>
        <taxon>Ochrophyta</taxon>
        <taxon>Bacillariophyta</taxon>
        <taxon>Bacillariophyceae</taxon>
        <taxon>Bacillariophycidae</taxon>
        <taxon>Bacillariales</taxon>
        <taxon>Bacillariaceae</taxon>
        <taxon>Cylindrotheca</taxon>
    </lineage>
</organism>
<dbReference type="Pfam" id="PF00651">
    <property type="entry name" value="BTB"/>
    <property type="match status" value="1"/>
</dbReference>
<accession>A0AAD2GDA7</accession>
<evidence type="ECO:0000313" key="2">
    <source>
        <dbReference type="EMBL" id="CAJ1970170.1"/>
    </source>
</evidence>
<evidence type="ECO:0000313" key="3">
    <source>
        <dbReference type="Proteomes" id="UP001295423"/>
    </source>
</evidence>
<comment type="caution">
    <text evidence="2">The sequence shown here is derived from an EMBL/GenBank/DDBJ whole genome shotgun (WGS) entry which is preliminary data.</text>
</comment>
<dbReference type="SMART" id="SM00225">
    <property type="entry name" value="BTB"/>
    <property type="match status" value="1"/>
</dbReference>
<dbReference type="AlphaFoldDB" id="A0AAD2GDA7"/>
<dbReference type="InterPro" id="IPR000210">
    <property type="entry name" value="BTB/POZ_dom"/>
</dbReference>
<gene>
    <name evidence="2" type="ORF">CYCCA115_LOCUS24193</name>
</gene>
<name>A0AAD2GDA7_9STRA</name>
<feature type="domain" description="BTB" evidence="1">
    <location>
        <begin position="11"/>
        <end position="73"/>
    </location>
</feature>
<dbReference type="EMBL" id="CAKOGP040002469">
    <property type="protein sequence ID" value="CAJ1970170.1"/>
    <property type="molecule type" value="Genomic_DNA"/>
</dbReference>
<dbReference type="SUPFAM" id="SSF54695">
    <property type="entry name" value="POZ domain"/>
    <property type="match status" value="1"/>
</dbReference>
<evidence type="ECO:0000259" key="1">
    <source>
        <dbReference type="PROSITE" id="PS50097"/>
    </source>
</evidence>
<sequence length="278" mass="31665">MNFNRLRTHDPDVTIVVGNGDTVQEFECYQLILSMSSEVFDVMLSTAMKESHSSRIELPDKDPQDWPLFYSFIDPKTCRNAKIDTSNVMKLVPWFHQFQIEQLLTECDEIMEAYLCSKAPQNWRKLTEAQFEKLIKWTNFSGMYQLPLTLELSSGQIKSVLQGPYECVTAQSLKTLLPLVADNEIVWESIQEYLPADAAVVASGGPFSDRMALSQNPLLPYLLEAGLQRKRETGDSRFVTLETQIIDALQSKRTDHKDATVARCLKEVKGVIARYKTN</sequence>
<proteinExistence type="predicted"/>
<protein>
    <recommendedName>
        <fullName evidence="1">BTB domain-containing protein</fullName>
    </recommendedName>
</protein>
<dbReference type="CDD" id="cd18186">
    <property type="entry name" value="BTB_POZ_ZBTB_KLHL-like"/>
    <property type="match status" value="1"/>
</dbReference>
<dbReference type="PROSITE" id="PS50097">
    <property type="entry name" value="BTB"/>
    <property type="match status" value="1"/>
</dbReference>
<keyword evidence="3" id="KW-1185">Reference proteome</keyword>
<dbReference type="Proteomes" id="UP001295423">
    <property type="component" value="Unassembled WGS sequence"/>
</dbReference>
<reference evidence="2" key="1">
    <citation type="submission" date="2023-08" db="EMBL/GenBank/DDBJ databases">
        <authorList>
            <person name="Audoor S."/>
            <person name="Bilcke G."/>
        </authorList>
    </citation>
    <scope>NUCLEOTIDE SEQUENCE</scope>
</reference>
<dbReference type="InterPro" id="IPR011333">
    <property type="entry name" value="SKP1/BTB/POZ_sf"/>
</dbReference>
<dbReference type="Gene3D" id="3.30.710.10">
    <property type="entry name" value="Potassium Channel Kv1.1, Chain A"/>
    <property type="match status" value="1"/>
</dbReference>